<feature type="transmembrane region" description="Helical" evidence="6">
    <location>
        <begin position="614"/>
        <end position="633"/>
    </location>
</feature>
<reference evidence="8" key="2">
    <citation type="submission" date="2021-04" db="EMBL/GenBank/DDBJ databases">
        <authorList>
            <person name="Gilroy R."/>
        </authorList>
    </citation>
    <scope>NUCLEOTIDE SEQUENCE</scope>
    <source>
        <strain evidence="8">ChiSxjej5B17-1746</strain>
    </source>
</reference>
<gene>
    <name evidence="8" type="ORF">H9874_00785</name>
</gene>
<dbReference type="InterPro" id="IPR050189">
    <property type="entry name" value="MFS_Efflux_Transporters"/>
</dbReference>
<evidence type="ECO:0000256" key="3">
    <source>
        <dbReference type="ARBA" id="ARBA00022692"/>
    </source>
</evidence>
<feature type="transmembrane region" description="Helical" evidence="6">
    <location>
        <begin position="205"/>
        <end position="223"/>
    </location>
</feature>
<name>A0A9D1U829_9BACT</name>
<evidence type="ECO:0000256" key="2">
    <source>
        <dbReference type="ARBA" id="ARBA00022475"/>
    </source>
</evidence>
<keyword evidence="2" id="KW-1003">Cell membrane</keyword>
<comment type="caution">
    <text evidence="8">The sequence shown here is derived from an EMBL/GenBank/DDBJ whole genome shotgun (WGS) entry which is preliminary data.</text>
</comment>
<dbReference type="PANTHER" id="PTHR43124">
    <property type="entry name" value="PURINE EFFLUX PUMP PBUE"/>
    <property type="match status" value="1"/>
</dbReference>
<feature type="transmembrane region" description="Helical" evidence="6">
    <location>
        <begin position="414"/>
        <end position="433"/>
    </location>
</feature>
<evidence type="ECO:0000259" key="7">
    <source>
        <dbReference type="PROSITE" id="PS50850"/>
    </source>
</evidence>
<proteinExistence type="predicted"/>
<evidence type="ECO:0000256" key="5">
    <source>
        <dbReference type="ARBA" id="ARBA00023136"/>
    </source>
</evidence>
<evidence type="ECO:0000313" key="8">
    <source>
        <dbReference type="EMBL" id="HIW77668.1"/>
    </source>
</evidence>
<evidence type="ECO:0000256" key="1">
    <source>
        <dbReference type="ARBA" id="ARBA00004651"/>
    </source>
</evidence>
<feature type="transmembrane region" description="Helical" evidence="6">
    <location>
        <begin position="528"/>
        <end position="550"/>
    </location>
</feature>
<feature type="transmembrane region" description="Helical" evidence="6">
    <location>
        <begin position="730"/>
        <end position="755"/>
    </location>
</feature>
<reference evidence="8" key="1">
    <citation type="journal article" date="2021" name="PeerJ">
        <title>Extensive microbial diversity within the chicken gut microbiome revealed by metagenomics and culture.</title>
        <authorList>
            <person name="Gilroy R."/>
            <person name="Ravi A."/>
            <person name="Getino M."/>
            <person name="Pursley I."/>
            <person name="Horton D.L."/>
            <person name="Alikhan N.F."/>
            <person name="Baker D."/>
            <person name="Gharbi K."/>
            <person name="Hall N."/>
            <person name="Watson M."/>
            <person name="Adriaenssens E.M."/>
            <person name="Foster-Nyarko E."/>
            <person name="Jarju S."/>
            <person name="Secka A."/>
            <person name="Antonio M."/>
            <person name="Oren A."/>
            <person name="Chaudhuri R.R."/>
            <person name="La Ragione R."/>
            <person name="Hildebrand F."/>
            <person name="Pallen M.J."/>
        </authorList>
    </citation>
    <scope>NUCLEOTIDE SEQUENCE</scope>
    <source>
        <strain evidence="8">ChiSxjej5B17-1746</strain>
    </source>
</reference>
<dbReference type="InterPro" id="IPR011701">
    <property type="entry name" value="MFS"/>
</dbReference>
<protein>
    <submittedName>
        <fullName evidence="8">MFS transporter</fullName>
    </submittedName>
</protein>
<dbReference type="EMBL" id="DXGI01000026">
    <property type="protein sequence ID" value="HIW77668.1"/>
    <property type="molecule type" value="Genomic_DNA"/>
</dbReference>
<evidence type="ECO:0000256" key="4">
    <source>
        <dbReference type="ARBA" id="ARBA00022989"/>
    </source>
</evidence>
<feature type="transmembrane region" description="Helical" evidence="6">
    <location>
        <begin position="501"/>
        <end position="522"/>
    </location>
</feature>
<accession>A0A9D1U829</accession>
<dbReference type="PANTHER" id="PTHR43124:SF3">
    <property type="entry name" value="CHLORAMPHENICOL EFFLUX PUMP RV0191"/>
    <property type="match status" value="1"/>
</dbReference>
<dbReference type="SUPFAM" id="SSF103473">
    <property type="entry name" value="MFS general substrate transporter"/>
    <property type="match status" value="1"/>
</dbReference>
<feature type="transmembrane region" description="Helical" evidence="6">
    <location>
        <begin position="467"/>
        <end position="489"/>
    </location>
</feature>
<dbReference type="InterPro" id="IPR020846">
    <property type="entry name" value="MFS_dom"/>
</dbReference>
<comment type="subcellular location">
    <subcellularLocation>
        <location evidence="1">Cell membrane</location>
        <topology evidence="1">Multi-pass membrane protein</topology>
    </subcellularLocation>
</comment>
<dbReference type="Proteomes" id="UP000824264">
    <property type="component" value="Unassembled WGS sequence"/>
</dbReference>
<keyword evidence="4 6" id="KW-1133">Transmembrane helix</keyword>
<feature type="transmembrane region" description="Helical" evidence="6">
    <location>
        <begin position="377"/>
        <end position="394"/>
    </location>
</feature>
<keyword evidence="3 6" id="KW-0812">Transmembrane</keyword>
<dbReference type="GO" id="GO:0022857">
    <property type="term" value="F:transmembrane transporter activity"/>
    <property type="evidence" value="ECO:0007669"/>
    <property type="project" value="InterPro"/>
</dbReference>
<feature type="transmembrane region" description="Helical" evidence="6">
    <location>
        <begin position="645"/>
        <end position="665"/>
    </location>
</feature>
<organism evidence="8 9">
    <name type="scientific">Candidatus Bilophila faecipullorum</name>
    <dbReference type="NCBI Taxonomy" id="2838482"/>
    <lineage>
        <taxon>Bacteria</taxon>
        <taxon>Pseudomonadati</taxon>
        <taxon>Thermodesulfobacteriota</taxon>
        <taxon>Desulfovibrionia</taxon>
        <taxon>Desulfovibrionales</taxon>
        <taxon>Desulfovibrionaceae</taxon>
        <taxon>Bilophila</taxon>
    </lineage>
</organism>
<feature type="transmembrane region" description="Helical" evidence="6">
    <location>
        <begin position="580"/>
        <end position="602"/>
    </location>
</feature>
<keyword evidence="5 6" id="KW-0472">Membrane</keyword>
<dbReference type="GO" id="GO:0005886">
    <property type="term" value="C:plasma membrane"/>
    <property type="evidence" value="ECO:0007669"/>
    <property type="project" value="UniProtKB-SubCell"/>
</dbReference>
<evidence type="ECO:0000256" key="6">
    <source>
        <dbReference type="SAM" id="Phobius"/>
    </source>
</evidence>
<dbReference type="AlphaFoldDB" id="A0A9D1U829"/>
<feature type="domain" description="Major facilitator superfamily (MFS) profile" evidence="7">
    <location>
        <begin position="374"/>
        <end position="762"/>
    </location>
</feature>
<dbReference type="InterPro" id="IPR036259">
    <property type="entry name" value="MFS_trans_sf"/>
</dbReference>
<dbReference type="Pfam" id="PF07690">
    <property type="entry name" value="MFS_1"/>
    <property type="match status" value="1"/>
</dbReference>
<sequence length="766" mass="81326">MLANDMDNRVSRRSLLAAGLAALLAAQVLYGILALSALYKTYRESLLSVQALSCEKMGQDLSRLARFGKEPDRLEHLGERVAAFCRTTGTGRLLVQNAEGKAVAAWNVPGDGPHVPARRKGVRHQVEEFSQDGIIWLYHPIRDRLDKEVGGVLLGVDEAQLSSGLRRAATPHLFAFLGWTAAACGLLALLVMLNGKPPFPRLGRAWCLVIPLLVSQLAFLFLLRGPFVTFQETVIERTATQLARHVRQDMEHVAALGLRLEQVPSIRPYLEGLQKGLPWVRGLSIRTGDGPLFEVGEAGTGPGMALPIRDARGKDVASVVVALPQNAATTGFSTLFYDTLTITVIAMLFMLELLALSGPGEAASSAPARSGRLMRPVIFLCMFAIDLPASFIPLRMSEINPELFGLPRDVVMGLPLSFEMLAVGLAILLGGFWSQKRGWRPLFLWGAGLVAAGNAASGLATEPLAYILARGGAGFGYGLINLAGQVFIVAHSTRENRAQNLAFMVAGLYAGFLCGSAFGGLIADRLDYASAFLVSAGLMACIGLGLRLVLPREPWKPESGGAARLPLRELARFLGDRSMLGLLLCNIFPCAFVTVCLFQFFIPVSLNAEGVSPAGIGRVFMAFCLLIIVFGPMLGRAVDRSGRKLLWLAGAGFLGVGGILALLAFDGLAAAFLSVGLLALCNAVASSAQGAYALELPATGRFGASRSMGVYNVTERLGQMLGPVTLGQVIALWGAASGLVGMAVVFAVLTLLFLLSGLGARKGTTA</sequence>
<dbReference type="PROSITE" id="PS50850">
    <property type="entry name" value="MFS"/>
    <property type="match status" value="1"/>
</dbReference>
<feature type="transmembrane region" description="Helical" evidence="6">
    <location>
        <begin position="173"/>
        <end position="193"/>
    </location>
</feature>
<evidence type="ECO:0000313" key="9">
    <source>
        <dbReference type="Proteomes" id="UP000824264"/>
    </source>
</evidence>
<dbReference type="Gene3D" id="1.20.1250.20">
    <property type="entry name" value="MFS general substrate transporter like domains"/>
    <property type="match status" value="1"/>
</dbReference>
<feature type="transmembrane region" description="Helical" evidence="6">
    <location>
        <begin position="442"/>
        <end position="461"/>
    </location>
</feature>